<gene>
    <name evidence="1" type="ORF">BLNAU_1924</name>
</gene>
<protein>
    <submittedName>
        <fullName evidence="1">Uncharacterized protein</fullName>
    </submittedName>
</protein>
<accession>A0ABQ9YGW5</accession>
<evidence type="ECO:0000313" key="1">
    <source>
        <dbReference type="EMBL" id="KAK2962901.1"/>
    </source>
</evidence>
<dbReference type="Proteomes" id="UP001281761">
    <property type="component" value="Unassembled WGS sequence"/>
</dbReference>
<keyword evidence="2" id="KW-1185">Reference proteome</keyword>
<sequence length="129" mass="14023">MGNHRKQIVVLTEQGCASADRADETSRPIIAVQSASLSLIDCVVMSIDSTKTESSLLSFHTSLISMTESVCLSVSRLVAQNLLLNQPLVFIRSTAELPPLMDSLSTSHSNMLTQTGRSRLRSGKVYTQI</sequence>
<reference evidence="1 2" key="1">
    <citation type="journal article" date="2022" name="bioRxiv">
        <title>Genomics of Preaxostyla Flagellates Illuminates Evolutionary Transitions and the Path Towards Mitochondrial Loss.</title>
        <authorList>
            <person name="Novak L.V.F."/>
            <person name="Treitli S.C."/>
            <person name="Pyrih J."/>
            <person name="Halakuc P."/>
            <person name="Pipaliya S.V."/>
            <person name="Vacek V."/>
            <person name="Brzon O."/>
            <person name="Soukal P."/>
            <person name="Eme L."/>
            <person name="Dacks J.B."/>
            <person name="Karnkowska A."/>
            <person name="Elias M."/>
            <person name="Hampl V."/>
        </authorList>
    </citation>
    <scope>NUCLEOTIDE SEQUENCE [LARGE SCALE GENOMIC DNA]</scope>
    <source>
        <strain evidence="1">NAU3</strain>
        <tissue evidence="1">Gut</tissue>
    </source>
</reference>
<proteinExistence type="predicted"/>
<name>A0ABQ9YGW5_9EUKA</name>
<comment type="caution">
    <text evidence="1">The sequence shown here is derived from an EMBL/GenBank/DDBJ whole genome shotgun (WGS) entry which is preliminary data.</text>
</comment>
<dbReference type="EMBL" id="JARBJD010000008">
    <property type="protein sequence ID" value="KAK2962901.1"/>
    <property type="molecule type" value="Genomic_DNA"/>
</dbReference>
<evidence type="ECO:0000313" key="2">
    <source>
        <dbReference type="Proteomes" id="UP001281761"/>
    </source>
</evidence>
<organism evidence="1 2">
    <name type="scientific">Blattamonas nauphoetae</name>
    <dbReference type="NCBI Taxonomy" id="2049346"/>
    <lineage>
        <taxon>Eukaryota</taxon>
        <taxon>Metamonada</taxon>
        <taxon>Preaxostyla</taxon>
        <taxon>Oxymonadida</taxon>
        <taxon>Blattamonas</taxon>
    </lineage>
</organism>